<feature type="signal peptide" evidence="9">
    <location>
        <begin position="1"/>
        <end position="24"/>
    </location>
</feature>
<feature type="region of interest" description="Disordered" evidence="8">
    <location>
        <begin position="1024"/>
        <end position="1124"/>
    </location>
</feature>
<dbReference type="GO" id="GO:0044322">
    <property type="term" value="C:endoplasmic reticulum quality control compartment"/>
    <property type="evidence" value="ECO:0007669"/>
    <property type="project" value="GOC"/>
</dbReference>
<dbReference type="GO" id="GO:0097466">
    <property type="term" value="P:ubiquitin-dependent glycoprotein ERAD pathway"/>
    <property type="evidence" value="ECO:0000318"/>
    <property type="project" value="GO_Central"/>
</dbReference>
<dbReference type="GeneID" id="579538"/>
<evidence type="ECO:0000256" key="7">
    <source>
        <dbReference type="RuleBase" id="RU361193"/>
    </source>
</evidence>
<dbReference type="InterPro" id="IPR046450">
    <property type="entry name" value="PA_dom_sf"/>
</dbReference>
<keyword evidence="7" id="KW-0326">Glycosidase</keyword>
<evidence type="ECO:0000259" key="10">
    <source>
        <dbReference type="Pfam" id="PF02225"/>
    </source>
</evidence>
<feature type="active site" evidence="5">
    <location>
        <position position="268"/>
    </location>
</feature>
<protein>
    <recommendedName>
        <fullName evidence="7">alpha-1,2-Mannosidase</fullName>
        <ecNumber evidence="7">3.2.1.-</ecNumber>
    </recommendedName>
</protein>
<keyword evidence="4" id="KW-0325">Glycoprotein</keyword>
<dbReference type="PRINTS" id="PR00747">
    <property type="entry name" value="GLYHDRLASE47"/>
</dbReference>
<comment type="similarity">
    <text evidence="2 7">Belongs to the glycosyl hydrolase 47 family.</text>
</comment>
<feature type="compositionally biased region" description="Low complexity" evidence="8">
    <location>
        <begin position="1087"/>
        <end position="1103"/>
    </location>
</feature>
<feature type="active site" evidence="5">
    <location>
        <position position="380"/>
    </location>
</feature>
<dbReference type="KEGG" id="spu:579538"/>
<keyword evidence="6" id="KW-0106">Calcium</keyword>
<evidence type="ECO:0000256" key="5">
    <source>
        <dbReference type="PIRSR" id="PIRSR601382-1"/>
    </source>
</evidence>
<reference evidence="12" key="1">
    <citation type="submission" date="2015-02" db="EMBL/GenBank/DDBJ databases">
        <title>Genome sequencing for Strongylocentrotus purpuratus.</title>
        <authorList>
            <person name="Murali S."/>
            <person name="Liu Y."/>
            <person name="Vee V."/>
            <person name="English A."/>
            <person name="Wang M."/>
            <person name="Skinner E."/>
            <person name="Han Y."/>
            <person name="Muzny D.M."/>
            <person name="Worley K.C."/>
            <person name="Gibbs R.A."/>
        </authorList>
    </citation>
    <scope>NUCLEOTIDE SEQUENCE</scope>
</reference>
<feature type="domain" description="PA" evidence="10">
    <location>
        <begin position="664"/>
        <end position="755"/>
    </location>
</feature>
<dbReference type="Pfam" id="PF02225">
    <property type="entry name" value="PA"/>
    <property type="match status" value="1"/>
</dbReference>
<dbReference type="InterPro" id="IPR012341">
    <property type="entry name" value="6hp_glycosidase-like_sf"/>
</dbReference>
<dbReference type="InterPro" id="IPR037322">
    <property type="entry name" value="EDEM3_PA"/>
</dbReference>
<keyword evidence="3" id="KW-0256">Endoplasmic reticulum</keyword>
<feature type="chain" id="PRO_5029885468" description="alpha-1,2-Mannosidase" evidence="9">
    <location>
        <begin position="25"/>
        <end position="1124"/>
    </location>
</feature>
<evidence type="ECO:0000313" key="11">
    <source>
        <dbReference type="EnsemblMetazoa" id="XP_003727929"/>
    </source>
</evidence>
<dbReference type="GO" id="GO:0004571">
    <property type="term" value="F:mannosyl-oligosaccharide 1,2-alpha-mannosidase activity"/>
    <property type="evidence" value="ECO:0000318"/>
    <property type="project" value="GO_Central"/>
</dbReference>
<dbReference type="OrthoDB" id="8118055at2759"/>
<dbReference type="GO" id="GO:0005975">
    <property type="term" value="P:carbohydrate metabolic process"/>
    <property type="evidence" value="ECO:0007669"/>
    <property type="project" value="InterPro"/>
</dbReference>
<dbReference type="EC" id="3.2.1.-" evidence="7"/>
<dbReference type="EnsemblMetazoa" id="XM_003727881">
    <property type="protein sequence ID" value="XP_003727929"/>
    <property type="gene ID" value="LOC579538"/>
</dbReference>
<dbReference type="AlphaFoldDB" id="A0A7M7GHN4"/>
<dbReference type="PANTHER" id="PTHR45679">
    <property type="entry name" value="ER DEGRADATION-ENHANCING ALPHA-MANNOSIDASE-LIKE PROTEIN 2"/>
    <property type="match status" value="1"/>
</dbReference>
<comment type="cofactor">
    <cofactor evidence="6">
        <name>Ca(2+)</name>
        <dbReference type="ChEBI" id="CHEBI:29108"/>
    </cofactor>
</comment>
<evidence type="ECO:0000256" key="8">
    <source>
        <dbReference type="SAM" id="MobiDB-lite"/>
    </source>
</evidence>
<dbReference type="SUPFAM" id="SSF48225">
    <property type="entry name" value="Seven-hairpin glycosidases"/>
    <property type="match status" value="1"/>
</dbReference>
<dbReference type="InterPro" id="IPR003137">
    <property type="entry name" value="PA_domain"/>
</dbReference>
<evidence type="ECO:0000256" key="2">
    <source>
        <dbReference type="ARBA" id="ARBA00007658"/>
    </source>
</evidence>
<dbReference type="SUPFAM" id="SSF52025">
    <property type="entry name" value="PA domain"/>
    <property type="match status" value="1"/>
</dbReference>
<dbReference type="InParanoid" id="A0A7M7GHN4"/>
<name>A0A7M7GHN4_STRPU</name>
<keyword evidence="12" id="KW-1185">Reference proteome</keyword>
<dbReference type="Pfam" id="PF01532">
    <property type="entry name" value="Glyco_hydro_47"/>
    <property type="match status" value="1"/>
</dbReference>
<feature type="compositionally biased region" description="Basic and acidic residues" evidence="8">
    <location>
        <begin position="1108"/>
        <end position="1124"/>
    </location>
</feature>
<dbReference type="GO" id="GO:0005509">
    <property type="term" value="F:calcium ion binding"/>
    <property type="evidence" value="ECO:0007669"/>
    <property type="project" value="InterPro"/>
</dbReference>
<dbReference type="Gene3D" id="1.50.10.10">
    <property type="match status" value="1"/>
</dbReference>
<feature type="compositionally biased region" description="Low complexity" evidence="8">
    <location>
        <begin position="537"/>
        <end position="547"/>
    </location>
</feature>
<dbReference type="InterPro" id="IPR001382">
    <property type="entry name" value="Glyco_hydro_47"/>
</dbReference>
<dbReference type="OMA" id="ENTCTAC"/>
<evidence type="ECO:0000256" key="4">
    <source>
        <dbReference type="ARBA" id="ARBA00023180"/>
    </source>
</evidence>
<feature type="binding site" evidence="6">
    <location>
        <position position="466"/>
    </location>
    <ligand>
        <name>Ca(2+)</name>
        <dbReference type="ChEBI" id="CHEBI:29108"/>
    </ligand>
</feature>
<dbReference type="GO" id="GO:0030968">
    <property type="term" value="P:endoplasmic reticulum unfolded protein response"/>
    <property type="evidence" value="ECO:0000318"/>
    <property type="project" value="GO_Central"/>
</dbReference>
<dbReference type="GO" id="GO:0016020">
    <property type="term" value="C:membrane"/>
    <property type="evidence" value="ECO:0007669"/>
    <property type="project" value="InterPro"/>
</dbReference>
<dbReference type="InterPro" id="IPR036026">
    <property type="entry name" value="Seven-hairpin_glycosidases"/>
</dbReference>
<evidence type="ECO:0000256" key="1">
    <source>
        <dbReference type="ARBA" id="ARBA00004240"/>
    </source>
</evidence>
<evidence type="ECO:0000256" key="6">
    <source>
        <dbReference type="PIRSR" id="PIRSR601382-2"/>
    </source>
</evidence>
<feature type="active site" description="Proton donor" evidence="5">
    <location>
        <position position="362"/>
    </location>
</feature>
<feature type="compositionally biased region" description="Polar residues" evidence="8">
    <location>
        <begin position="1024"/>
        <end position="1042"/>
    </location>
</feature>
<keyword evidence="7" id="KW-0378">Hydrolase</keyword>
<evidence type="ECO:0000313" key="12">
    <source>
        <dbReference type="Proteomes" id="UP000007110"/>
    </source>
</evidence>
<keyword evidence="9" id="KW-0732">Signal</keyword>
<comment type="subcellular location">
    <subcellularLocation>
        <location evidence="1">Endoplasmic reticulum</location>
    </subcellularLocation>
</comment>
<organism evidence="11 12">
    <name type="scientific">Strongylocentrotus purpuratus</name>
    <name type="common">Purple sea urchin</name>
    <dbReference type="NCBI Taxonomy" id="7668"/>
    <lineage>
        <taxon>Eukaryota</taxon>
        <taxon>Metazoa</taxon>
        <taxon>Echinodermata</taxon>
        <taxon>Eleutherozoa</taxon>
        <taxon>Echinozoa</taxon>
        <taxon>Echinoidea</taxon>
        <taxon>Euechinoidea</taxon>
        <taxon>Echinacea</taxon>
        <taxon>Camarodonta</taxon>
        <taxon>Echinidea</taxon>
        <taxon>Strongylocentrotidae</taxon>
        <taxon>Strongylocentrotus</taxon>
    </lineage>
</organism>
<feature type="compositionally biased region" description="Polar residues" evidence="8">
    <location>
        <begin position="1051"/>
        <end position="1086"/>
    </location>
</feature>
<feature type="active site" description="Proton donor" evidence="5">
    <location>
        <position position="125"/>
    </location>
</feature>
<evidence type="ECO:0000256" key="9">
    <source>
        <dbReference type="SAM" id="SignalP"/>
    </source>
</evidence>
<dbReference type="RefSeq" id="XP_003727929.2">
    <property type="nucleotide sequence ID" value="XM_003727881.3"/>
</dbReference>
<reference evidence="11" key="2">
    <citation type="submission" date="2021-01" db="UniProtKB">
        <authorList>
            <consortium name="EnsemblMetazoa"/>
        </authorList>
    </citation>
    <scope>IDENTIFICATION</scope>
</reference>
<dbReference type="Proteomes" id="UP000007110">
    <property type="component" value="Unassembled WGS sequence"/>
</dbReference>
<dbReference type="InterPro" id="IPR044674">
    <property type="entry name" value="EDEM1/2/3"/>
</dbReference>
<dbReference type="GO" id="GO:1904380">
    <property type="term" value="P:endoplasmic reticulum mannose trimming"/>
    <property type="evidence" value="ECO:0007669"/>
    <property type="project" value="InterPro"/>
</dbReference>
<dbReference type="CTD" id="80267"/>
<sequence>MKSSVSFNLCFAFLLFGEFATGTGNVDKKARREEVLEMFSHAYDSYMTYAYPADELMPLSCKGRVRGREPNRGDVDDALGNFSLTLIDTLDSLALLGLLDEFEDAVKKVIADVTFNSDVVVSVFETNIRVVGGLLGGHVAALDLQEHHGVMEWYKDELLQMAKEVGYRLLPAFNTSTGVPYPKVNLKHGLGKGRPERDTCTACAGTMLLEFSALSRLSGDPIFEEKARSVMQTLWSKRQRTSNLVGTVINIHTGDWVRRESGVGAGIDSYYEYLLKGYILLGDDSYLDKFNTHYEAIQRYISDGPLLMDVQMHRPHARSRNFMDSLLAFWPGLQVLFGDIEPAIETHEMLYQVTQRHNFLPEAFTPQYDVYWGQHPLRPEFIESTYMLYKATSDPYYLEVGENIIEALQNHARVHCGFAGIKDVRTGSHEDRMDSFVLAETFKYLYLLFAEPKDLAINVDNYLFTTEAHLLPLSLSKFKAEQTNTSVQFNGTSETDDGLTTSVVLDRSCANHKYLFPGGSTYAQALRDPLKKSKNVQSSQCPSSQQPATPVSDAPRLKAAEFVPGNPDHMQQLNKMGIRLLTMKDGRVQLMHTATNAVTTQAAEEGALFMQEMIELSKSQQAEVAENHPRVVQIMAPSILKNMVLAAGPAQFGMDLNENFAAVGELVVADPFTACSGITNGHLMQGKIIIMSRGECMFVDKARHLQKFGAHGGIVIDNVPDTSSDTAAMFAMSGDGTDDVNIPMVFLFSKEGKLLLNAIQEHGVVEVLLLDKAKTLNELNEIWTHFHNKEPDSSPFQIRAKVEEGVAQASSVGEEEQAQFIDLDDDTYDEDGDEEYECPARNVVDQSVDTSQQFSNYLQEITHFALTKSDIDKVLSQLQNVEGLGEDFAEVVKAKLEEIMKEYKNVNGEFRERVEQSGNGAIFESSASPSVLQMAFDTIWKQYLETEEGQVLQGQRADSAFKHKMDSYNNFQVNAELLDALGDVPKETINRVVQDYIKLENIRLQYDAVNPIHNVEDDQHIAQSVTLDSNQESSRTKLSSGGNIEEEVDMDNSNAAASSHLGSTSDSPQSGSHISQQQETVVDPQSQQRELQQRMQQLQQQMEENQENVDRTPDDSEQPSKVEL</sequence>
<keyword evidence="6" id="KW-0479">Metal-binding</keyword>
<feature type="region of interest" description="Disordered" evidence="8">
    <location>
        <begin position="533"/>
        <end position="553"/>
    </location>
</feature>
<accession>A0A7M7GHN4</accession>
<evidence type="ECO:0000256" key="3">
    <source>
        <dbReference type="ARBA" id="ARBA00022824"/>
    </source>
</evidence>
<dbReference type="GO" id="GO:0005783">
    <property type="term" value="C:endoplasmic reticulum"/>
    <property type="evidence" value="ECO:0000318"/>
    <property type="project" value="GO_Central"/>
</dbReference>
<proteinExistence type="inferred from homology"/>
<dbReference type="FunCoup" id="A0A7M7GHN4">
    <property type="interactions" value="122"/>
</dbReference>
<dbReference type="Gene3D" id="3.50.30.30">
    <property type="match status" value="1"/>
</dbReference>
<dbReference type="PANTHER" id="PTHR45679:SF2">
    <property type="entry name" value="ER DEGRADATION-ENHANCING ALPHA-MANNOSIDASE-LIKE PROTEIN 3"/>
    <property type="match status" value="1"/>
</dbReference>
<dbReference type="CDD" id="cd02126">
    <property type="entry name" value="PA_EDEM3_like"/>
    <property type="match status" value="1"/>
</dbReference>